<comment type="caution">
    <text evidence="3">The sequence shown here is derived from an EMBL/GenBank/DDBJ whole genome shotgun (WGS) entry which is preliminary data.</text>
</comment>
<dbReference type="InterPro" id="IPR015943">
    <property type="entry name" value="WD40/YVTN_repeat-like_dom_sf"/>
</dbReference>
<feature type="chain" id="PRO_5004523137" description="DUF4015 domain-containing protein" evidence="1">
    <location>
        <begin position="20"/>
        <end position="675"/>
    </location>
</feature>
<dbReference type="RefSeq" id="WP_016519311.1">
    <property type="nucleotide sequence ID" value="NZ_KE332512.1"/>
</dbReference>
<sequence length="675" mass="76822">MKRLLIVFALIITAMSVHAQDFLLAGTQNGLYKLISVSAQKIWDTAGVRKIIKSGDTWFFLTDNGIARSDNLIQFSYINDGFPVKVIKKITGDEKSFIKKPQMLKDLEAHPFRPGTLITATNGAVFLSEDGGKHWRNLGCHTQVNGLKAVCVLDLPDARGNLQLTVIASHSIYGAAWKQPAVSDKWQPLSEGLVPGPESDEEISDIVVYTHQQKQEVYASQTFTGKLYQLDWPTKSFHAVSDWTDGIAGARCIDGLSSAAVSIIGCKDGGLFEVPLVLPVLNSTRLKEIELSLKRIAAKPLSAWIPQRMTRLGKAVSLSELWLFDEGEKTRKTEYLRRAAGRKGVYLPAHQARTAAGLQRYFDLLEQNKLDTLIIDMKDDFGFVRYDSQDEAILAVGAVRPFIQLEDFTAKAKERNVYLVARIVVFKDKQLYRYRKNLYAVKDKNGTPWQGYKTVDETAEPIEEYWVDPYNENVWKYNTAIAEELIRRGFDEVQFDYIRFPTDGENLYAARFPAQEQGMDKESAIMSFLAYAREKIHAPISIDIYGANGWYRTGARTGQEVEVLADYVDVICPMFYPSHFRQSFLAQQPAEERPYRIYNQGAYRNKIIAHNKVIIRPWTQAFYIPVSYDKKYYNEDYVQRQIIGIKDSIDEGYAYWNNSGRYADIRPDGFPLPKK</sequence>
<feature type="signal peptide" evidence="1">
    <location>
        <begin position="1"/>
        <end position="19"/>
    </location>
</feature>
<dbReference type="Gene3D" id="2.130.10.10">
    <property type="entry name" value="YVTN repeat-like/Quinoprotein amine dehydrogenase"/>
    <property type="match status" value="1"/>
</dbReference>
<dbReference type="Pfam" id="PF13200">
    <property type="entry name" value="DUF4015"/>
    <property type="match status" value="1"/>
</dbReference>
<organism evidence="3 4">
    <name type="scientific">Treponema vincentii F0403</name>
    <dbReference type="NCBI Taxonomy" id="1125702"/>
    <lineage>
        <taxon>Bacteria</taxon>
        <taxon>Pseudomonadati</taxon>
        <taxon>Spirochaetota</taxon>
        <taxon>Spirochaetia</taxon>
        <taxon>Spirochaetales</taxon>
        <taxon>Treponemataceae</taxon>
        <taxon>Treponema</taxon>
    </lineage>
</organism>
<keyword evidence="1" id="KW-0732">Signal</keyword>
<dbReference type="InterPro" id="IPR017853">
    <property type="entry name" value="GH"/>
</dbReference>
<evidence type="ECO:0000256" key="1">
    <source>
        <dbReference type="SAM" id="SignalP"/>
    </source>
</evidence>
<evidence type="ECO:0000313" key="3">
    <source>
        <dbReference type="EMBL" id="EPF46513.1"/>
    </source>
</evidence>
<dbReference type="InterPro" id="IPR025275">
    <property type="entry name" value="DUF4015"/>
</dbReference>
<dbReference type="Proteomes" id="UP000014605">
    <property type="component" value="Unassembled WGS sequence"/>
</dbReference>
<gene>
    <name evidence="3" type="ORF">HMPREF1222_02035</name>
</gene>
<dbReference type="EMBL" id="ATFC01000009">
    <property type="protein sequence ID" value="EPF46513.1"/>
    <property type="molecule type" value="Genomic_DNA"/>
</dbReference>
<reference evidence="3 4" key="1">
    <citation type="submission" date="2013-04" db="EMBL/GenBank/DDBJ databases">
        <title>The Genome Sequence of Treponema vincentii F0403.</title>
        <authorList>
            <consortium name="The Broad Institute Genomics Platform"/>
            <person name="Earl A."/>
            <person name="Ward D."/>
            <person name="Feldgarden M."/>
            <person name="Gevers D."/>
            <person name="Leonetti C."/>
            <person name="Izard J."/>
            <person name="Walker B."/>
            <person name="Young S."/>
            <person name="Zeng Q."/>
            <person name="Gargeya S."/>
            <person name="Fitzgerald M."/>
            <person name="Haas B."/>
            <person name="Abouelleil A."/>
            <person name="Allen A.W."/>
            <person name="Alvarado L."/>
            <person name="Arachchi H.M."/>
            <person name="Berlin A.M."/>
            <person name="Chapman S.B."/>
            <person name="Gainer-Dewar J."/>
            <person name="Goldberg J."/>
            <person name="Griggs A."/>
            <person name="Gujja S."/>
            <person name="Hansen M."/>
            <person name="Howarth C."/>
            <person name="Imamovic A."/>
            <person name="Ireland A."/>
            <person name="Larimer J."/>
            <person name="McCowan C."/>
            <person name="Murphy C."/>
            <person name="Pearson M."/>
            <person name="Poon T.W."/>
            <person name="Priest M."/>
            <person name="Roberts A."/>
            <person name="Saif S."/>
            <person name="Shea T."/>
            <person name="Sisk P."/>
            <person name="Sykes S."/>
            <person name="Wortman J."/>
            <person name="Nusbaum C."/>
            <person name="Birren B."/>
        </authorList>
    </citation>
    <scope>NUCLEOTIDE SEQUENCE [LARGE SCALE GENOMIC DNA]</scope>
    <source>
        <strain evidence="3 4">F0403</strain>
    </source>
</reference>
<accession>S3L7V6</accession>
<dbReference type="PATRIC" id="fig|1125702.3.peg.2096"/>
<dbReference type="AlphaFoldDB" id="S3L7V6"/>
<dbReference type="GeneID" id="301462154"/>
<dbReference type="Gene3D" id="3.20.20.80">
    <property type="entry name" value="Glycosidases"/>
    <property type="match status" value="1"/>
</dbReference>
<evidence type="ECO:0000313" key="4">
    <source>
        <dbReference type="Proteomes" id="UP000014605"/>
    </source>
</evidence>
<name>S3L7V6_9SPIR</name>
<proteinExistence type="predicted"/>
<evidence type="ECO:0000259" key="2">
    <source>
        <dbReference type="Pfam" id="PF13200"/>
    </source>
</evidence>
<dbReference type="SUPFAM" id="SSF110296">
    <property type="entry name" value="Oligoxyloglucan reducing end-specific cellobiohydrolase"/>
    <property type="match status" value="1"/>
</dbReference>
<keyword evidence="4" id="KW-1185">Reference proteome</keyword>
<dbReference type="HOGENOM" id="CLU_351226_0_0_12"/>
<dbReference type="SUPFAM" id="SSF51445">
    <property type="entry name" value="(Trans)glycosidases"/>
    <property type="match status" value="1"/>
</dbReference>
<protein>
    <recommendedName>
        <fullName evidence="2">DUF4015 domain-containing protein</fullName>
    </recommendedName>
</protein>
<feature type="domain" description="DUF4015" evidence="2">
    <location>
        <begin position="344"/>
        <end position="662"/>
    </location>
</feature>